<dbReference type="Proteomes" id="UP000288943">
    <property type="component" value="Chromosome"/>
</dbReference>
<comment type="similarity">
    <text evidence="1">Belongs to the GerABKA family.</text>
</comment>
<evidence type="ECO:0000313" key="5">
    <source>
        <dbReference type="EMBL" id="MCY9596804.1"/>
    </source>
</evidence>
<dbReference type="EMBL" id="CP026520">
    <property type="protein sequence ID" value="QAV19878.1"/>
    <property type="molecule type" value="Genomic_DNA"/>
</dbReference>
<dbReference type="PANTHER" id="PTHR22550">
    <property type="entry name" value="SPORE GERMINATION PROTEIN"/>
    <property type="match status" value="1"/>
</dbReference>
<accession>A0A410WZK9</accession>
<keyword evidence="2 4" id="KW-0472">Membrane</keyword>
<dbReference type="Proteomes" id="UP001527202">
    <property type="component" value="Unassembled WGS sequence"/>
</dbReference>
<keyword evidence="4" id="KW-0812">Transmembrane</keyword>
<feature type="transmembrane region" description="Helical" evidence="4">
    <location>
        <begin position="328"/>
        <end position="347"/>
    </location>
</feature>
<keyword evidence="8" id="KW-1185">Reference proteome</keyword>
<evidence type="ECO:0000313" key="8">
    <source>
        <dbReference type="Proteomes" id="UP001527202"/>
    </source>
</evidence>
<dbReference type="RefSeq" id="WP_042227261.1">
    <property type="nucleotide sequence ID" value="NZ_CP026520.1"/>
</dbReference>
<evidence type="ECO:0000256" key="1">
    <source>
        <dbReference type="ARBA" id="ARBA00005278"/>
    </source>
</evidence>
<dbReference type="KEGG" id="pchi:PC41400_20345"/>
<dbReference type="GO" id="GO:0009847">
    <property type="term" value="P:spore germination"/>
    <property type="evidence" value="ECO:0007669"/>
    <property type="project" value="InterPro"/>
</dbReference>
<dbReference type="AlphaFoldDB" id="A0A410WZK9"/>
<dbReference type="InterPro" id="IPR050768">
    <property type="entry name" value="UPF0353/GerABKA_families"/>
</dbReference>
<feature type="compositionally biased region" description="Low complexity" evidence="3">
    <location>
        <begin position="19"/>
        <end position="39"/>
    </location>
</feature>
<dbReference type="GeneID" id="95377145"/>
<feature type="region of interest" description="Disordered" evidence="3">
    <location>
        <begin position="12"/>
        <end position="39"/>
    </location>
</feature>
<proteinExistence type="inferred from homology"/>
<evidence type="ECO:0000313" key="7">
    <source>
        <dbReference type="Proteomes" id="UP000288943"/>
    </source>
</evidence>
<name>A0A410WZK9_9BACL</name>
<dbReference type="OrthoDB" id="1726708at2"/>
<protein>
    <submittedName>
        <fullName evidence="6">Spore germination protein</fullName>
    </submittedName>
</protein>
<evidence type="ECO:0000313" key="6">
    <source>
        <dbReference type="EMBL" id="QAV19878.1"/>
    </source>
</evidence>
<feature type="transmembrane region" description="Helical" evidence="4">
    <location>
        <begin position="286"/>
        <end position="307"/>
    </location>
</feature>
<gene>
    <name evidence="5" type="ORF">M5X16_13565</name>
    <name evidence="6" type="ORF">PC41400_20345</name>
</gene>
<sequence length="539" mass="60109">MAFFLRGFTKIANRPPKQPRQQPSPGSSNAGSPEAACPAEEPCDASLAERTGWLKTQLAHCSDVVYHTFTAGTNTPCLLVYIQGSVDRNDLQQSVLKVILGDSFVQGAEHLAGNLFDRKMIPADRQKTLLTMTDALQDILEGSAVLLLDQEPRMMSFGLSSYIKRQIDEPNSETVIRGPREAFVESIQDNLSLLRKRLRTHNFKCVEQIIGTKTRTRVITVYMEDVCSPALVDEVARRLADIEIDSVMGSSYLEEFIEDNPYSPFPQLQYTERPDVVAAALLEGRITIIVEGTPIAIIAPTTLFMMMQSAEDYYQRFWAGSWIRWIRYVFLFVSLLLPSFYIAITTFHPETIPERMLITIASSREVVPFSAFVEALIMEVFFEALREAATRIPKSVGQAVSIIGALIIGTAAVQAGIASAAMVIIVSLTGIASFIIPHYDLGLSFRLLRFPIMILAGGFGLVGIACAMILIYIHLTELKSFGIPYLSPVVPMVPKDMKDIFVRAPWWTMITRPKFTSSRNLNRQKPNGRKWENPAEEGD</sequence>
<dbReference type="PANTHER" id="PTHR22550:SF5">
    <property type="entry name" value="LEUCINE ZIPPER PROTEIN 4"/>
    <property type="match status" value="1"/>
</dbReference>
<feature type="transmembrane region" description="Helical" evidence="4">
    <location>
        <begin position="448"/>
        <end position="473"/>
    </location>
</feature>
<feature type="transmembrane region" description="Helical" evidence="4">
    <location>
        <begin position="406"/>
        <end position="436"/>
    </location>
</feature>
<reference evidence="6 7" key="1">
    <citation type="submission" date="2018-01" db="EMBL/GenBank/DDBJ databases">
        <title>The whole genome sequencing and assembly of Paenibacillus chitinolyticus KCCM 41400 strain.</title>
        <authorList>
            <person name="Kim J.-Y."/>
            <person name="Park M.-K."/>
            <person name="Lee Y.-J."/>
            <person name="Yi H."/>
            <person name="Bahn Y.-S."/>
            <person name="Kim J.F."/>
            <person name="Lee D.-W."/>
        </authorList>
    </citation>
    <scope>NUCLEOTIDE SEQUENCE [LARGE SCALE GENOMIC DNA]</scope>
    <source>
        <strain evidence="6 7">KCCM 41400</strain>
    </source>
</reference>
<dbReference type="Pfam" id="PF03323">
    <property type="entry name" value="GerA"/>
    <property type="match status" value="1"/>
</dbReference>
<dbReference type="GO" id="GO:0016020">
    <property type="term" value="C:membrane"/>
    <property type="evidence" value="ECO:0007669"/>
    <property type="project" value="InterPro"/>
</dbReference>
<feature type="region of interest" description="Disordered" evidence="3">
    <location>
        <begin position="518"/>
        <end position="539"/>
    </location>
</feature>
<evidence type="ECO:0000256" key="3">
    <source>
        <dbReference type="SAM" id="MobiDB-lite"/>
    </source>
</evidence>
<dbReference type="EMBL" id="JAMDMJ010000015">
    <property type="protein sequence ID" value="MCY9596804.1"/>
    <property type="molecule type" value="Genomic_DNA"/>
</dbReference>
<dbReference type="PIRSF" id="PIRSF005690">
    <property type="entry name" value="GerBA"/>
    <property type="match status" value="1"/>
</dbReference>
<dbReference type="InterPro" id="IPR004995">
    <property type="entry name" value="Spore_Ger"/>
</dbReference>
<keyword evidence="4" id="KW-1133">Transmembrane helix</keyword>
<reference evidence="5 8" key="2">
    <citation type="submission" date="2022-05" db="EMBL/GenBank/DDBJ databases">
        <title>Genome Sequencing of Bee-Associated Microbes.</title>
        <authorList>
            <person name="Dunlap C."/>
        </authorList>
    </citation>
    <scope>NUCLEOTIDE SEQUENCE [LARGE SCALE GENOMIC DNA]</scope>
    <source>
        <strain evidence="5 8">NRRL B-23120</strain>
    </source>
</reference>
<organism evidence="6 7">
    <name type="scientific">Paenibacillus chitinolyticus</name>
    <dbReference type="NCBI Taxonomy" id="79263"/>
    <lineage>
        <taxon>Bacteria</taxon>
        <taxon>Bacillati</taxon>
        <taxon>Bacillota</taxon>
        <taxon>Bacilli</taxon>
        <taxon>Bacillales</taxon>
        <taxon>Paenibacillaceae</taxon>
        <taxon>Paenibacillus</taxon>
    </lineage>
</organism>
<evidence type="ECO:0000256" key="2">
    <source>
        <dbReference type="ARBA" id="ARBA00023136"/>
    </source>
</evidence>
<evidence type="ECO:0000256" key="4">
    <source>
        <dbReference type="SAM" id="Phobius"/>
    </source>
</evidence>